<dbReference type="SUPFAM" id="SSF47336">
    <property type="entry name" value="ACP-like"/>
    <property type="match status" value="1"/>
</dbReference>
<dbReference type="SMART" id="SM00823">
    <property type="entry name" value="PKS_PP"/>
    <property type="match status" value="1"/>
</dbReference>
<dbReference type="InterPro" id="IPR018201">
    <property type="entry name" value="Ketoacyl_synth_AS"/>
</dbReference>
<dbReference type="InterPro" id="IPR036736">
    <property type="entry name" value="ACP-like_sf"/>
</dbReference>
<dbReference type="SMART" id="SM00825">
    <property type="entry name" value="PKS_KS"/>
    <property type="match status" value="1"/>
</dbReference>
<keyword evidence="1" id="KW-0596">Phosphopantetheine</keyword>
<dbReference type="InterPro" id="IPR016039">
    <property type="entry name" value="Thiolase-like"/>
</dbReference>
<dbReference type="InterPro" id="IPR006162">
    <property type="entry name" value="Ppantetheine_attach_site"/>
</dbReference>
<dbReference type="InterPro" id="IPR020841">
    <property type="entry name" value="PKS_Beta-ketoAc_synthase_dom"/>
</dbReference>
<dbReference type="InterPro" id="IPR014031">
    <property type="entry name" value="Ketoacyl_synth_C"/>
</dbReference>
<dbReference type="InterPro" id="IPR020806">
    <property type="entry name" value="PKS_PP-bd"/>
</dbReference>
<dbReference type="PROSITE" id="PS50075">
    <property type="entry name" value="CARRIER"/>
    <property type="match status" value="1"/>
</dbReference>
<dbReference type="Proteomes" id="UP001248709">
    <property type="component" value="Unassembled WGS sequence"/>
</dbReference>
<evidence type="ECO:0000256" key="3">
    <source>
        <dbReference type="ARBA" id="ARBA00022679"/>
    </source>
</evidence>
<proteinExistence type="predicted"/>
<feature type="region of interest" description="Disordered" evidence="4">
    <location>
        <begin position="1046"/>
        <end position="1065"/>
    </location>
</feature>
<gene>
    <name evidence="7" type="ORF">J2Z22_000501</name>
</gene>
<dbReference type="InterPro" id="IPR032821">
    <property type="entry name" value="PKS_assoc"/>
</dbReference>
<dbReference type="Pfam" id="PF00550">
    <property type="entry name" value="PP-binding"/>
    <property type="match status" value="1"/>
</dbReference>
<dbReference type="Gene3D" id="3.40.47.10">
    <property type="match status" value="1"/>
</dbReference>
<evidence type="ECO:0000256" key="1">
    <source>
        <dbReference type="ARBA" id="ARBA00022450"/>
    </source>
</evidence>
<keyword evidence="2" id="KW-0597">Phosphoprotein</keyword>
<dbReference type="SMART" id="SM01294">
    <property type="entry name" value="PKS_PP_betabranch"/>
    <property type="match status" value="1"/>
</dbReference>
<dbReference type="PANTHER" id="PTHR43775">
    <property type="entry name" value="FATTY ACID SYNTHASE"/>
    <property type="match status" value="1"/>
</dbReference>
<dbReference type="Pfam" id="PF00109">
    <property type="entry name" value="ketoacyl-synt"/>
    <property type="match status" value="1"/>
</dbReference>
<dbReference type="RefSeq" id="WP_025699918.1">
    <property type="nucleotide sequence ID" value="NZ_JAUSUY010000002.1"/>
</dbReference>
<dbReference type="GO" id="GO:0016740">
    <property type="term" value="F:transferase activity"/>
    <property type="evidence" value="ECO:0007669"/>
    <property type="project" value="UniProtKB-KW"/>
</dbReference>
<sequence length="1065" mass="114990">MTLSSVSATRKAWASGLGDYAAANAFLNGYSSCRIKEHAPGRSLSINYSLWADTGAGTEFGDLLELTLRTQGLKPLVHDKAVDAFLRALGTDRPDVIHILDLVKGGEKKEDHAMLGAEQQPAVADSTTRPVVYRSAKEVRDIVYQAVAEQLQIPVRHLEAGRNFMDLGLDSLGAVQVVSRLGSRLNTELYPTLIFEYQTPEELSAYIEELLAAEPAIMAGHEENKITEESRKNDKPQDIAIIGIGLRIPGANNQEEYWELLINGRSAIRPVAPGRWSDDEHVNTDANALHATYTGQGGFIDAPYDFDPLFFGMSPKEAEAADPQQRIFLQIAWEALQQAGYGGKYSTRKIGVFAGCEQNTYMEHFANYRSYMLIKNRLADSPVFNRMRPEERREILAGISGVLEPARLVPDTVAGNGLNEVAARVSHCLNLTGPSLIVNSACSSSLVAIHMACESLRTGESEMAIAGGVNLNLSPTPFVSLSRVTALSPTGVCYPFDHRANGMVLGEGAGAVLLKPLEAALRDGDCIHAVIKGSAMNNDGRSQGITAPRPQGQAEVIRDAFRRTGIHPETISYVETHGTATPLGDPIEIEGMTQAFSSFTDKTQFCGIGSVKSSVGHMLSAAGVTSLIKVVLAMKHQTLPHTLNYERPNPNIDFEHSPFYVVDQYPRPWKAEGSAPLRASVNAFGFGGTNAHVILEQAPQPSDSLPSPADNGPHLLLLTGRNEQGIRAVAGNLGAHLEKHAELGAASVCRTMNLSQKELSVKAAAVIASREHLTRILSAVEHGEALPEIHRGRSNPGRATAVHLMLDGKLSVGGSELDVLCARFPGFGSAYRKAKQETGSGGEQLECFAVQYAVSHLLIGSGIRPAGIFAEGTGILAALVLTGQISLGQAALFIQDGSGPSIETAADAKAGMKCPVITPSGVIYRNHTGELWSFIREAVGNKLKERDFAEALSAGEVLLHCGSQRVNLPFHHPDKLQILNLAMDGDAIEKLLEVMAKLYVLGVPFDPSGLVDSRERKVLLPTYPFANETYKVSYEQETEILEPVHPYKEQDKERAEQAGLKKIEV</sequence>
<accession>A0ABU3H2E4</accession>
<dbReference type="InterPro" id="IPR020615">
    <property type="entry name" value="Thiolase_acyl_enz_int_AS"/>
</dbReference>
<dbReference type="Gene3D" id="3.40.50.720">
    <property type="entry name" value="NAD(P)-binding Rossmann-like Domain"/>
    <property type="match status" value="1"/>
</dbReference>
<dbReference type="Gene3D" id="1.10.1200.10">
    <property type="entry name" value="ACP-like"/>
    <property type="match status" value="1"/>
</dbReference>
<dbReference type="SUPFAM" id="SSF53901">
    <property type="entry name" value="Thiolase-like"/>
    <property type="match status" value="1"/>
</dbReference>
<comment type="caution">
    <text evidence="7">The sequence shown here is derived from an EMBL/GenBank/DDBJ whole genome shotgun (WGS) entry which is preliminary data.</text>
</comment>
<dbReference type="Pfam" id="PF02801">
    <property type="entry name" value="Ketoacyl-synt_C"/>
    <property type="match status" value="1"/>
</dbReference>
<protein>
    <submittedName>
        <fullName evidence="7">Acyl transferase domain-containing protein/acyl carrier protein</fullName>
    </submittedName>
</protein>
<evidence type="ECO:0000259" key="5">
    <source>
        <dbReference type="PROSITE" id="PS50075"/>
    </source>
</evidence>
<dbReference type="InterPro" id="IPR009081">
    <property type="entry name" value="PP-bd_ACP"/>
</dbReference>
<organism evidence="7 8">
    <name type="scientific">Paenibacillus forsythiae</name>
    <dbReference type="NCBI Taxonomy" id="365616"/>
    <lineage>
        <taxon>Bacteria</taxon>
        <taxon>Bacillati</taxon>
        <taxon>Bacillota</taxon>
        <taxon>Bacilli</taxon>
        <taxon>Bacillales</taxon>
        <taxon>Paenibacillaceae</taxon>
        <taxon>Paenibacillus</taxon>
    </lineage>
</organism>
<dbReference type="PROSITE" id="PS00098">
    <property type="entry name" value="THIOLASE_1"/>
    <property type="match status" value="1"/>
</dbReference>
<evidence type="ECO:0000256" key="4">
    <source>
        <dbReference type="SAM" id="MobiDB-lite"/>
    </source>
</evidence>
<dbReference type="Gene3D" id="3.30.70.3290">
    <property type="match status" value="2"/>
</dbReference>
<dbReference type="PROSITE" id="PS00012">
    <property type="entry name" value="PHOSPHOPANTETHEINE"/>
    <property type="match status" value="1"/>
</dbReference>
<keyword evidence="8" id="KW-1185">Reference proteome</keyword>
<dbReference type="InterPro" id="IPR014030">
    <property type="entry name" value="Ketoacyl_synth_N"/>
</dbReference>
<dbReference type="Pfam" id="PF16197">
    <property type="entry name" value="KAsynt_C_assoc"/>
    <property type="match status" value="1"/>
</dbReference>
<dbReference type="PROSITE" id="PS00606">
    <property type="entry name" value="KS3_1"/>
    <property type="match status" value="1"/>
</dbReference>
<evidence type="ECO:0000313" key="7">
    <source>
        <dbReference type="EMBL" id="MDT3424988.1"/>
    </source>
</evidence>
<evidence type="ECO:0000256" key="2">
    <source>
        <dbReference type="ARBA" id="ARBA00022553"/>
    </source>
</evidence>
<dbReference type="PANTHER" id="PTHR43775:SF37">
    <property type="entry name" value="SI:DKEY-61P9.11"/>
    <property type="match status" value="1"/>
</dbReference>
<feature type="domain" description="Ketosynthase family 3 (KS3)" evidence="6">
    <location>
        <begin position="236"/>
        <end position="697"/>
    </location>
</feature>
<dbReference type="InterPro" id="IPR050091">
    <property type="entry name" value="PKS_NRPS_Biosynth_Enz"/>
</dbReference>
<dbReference type="PROSITE" id="PS52004">
    <property type="entry name" value="KS3_2"/>
    <property type="match status" value="1"/>
</dbReference>
<dbReference type="EMBL" id="JAUSUY010000002">
    <property type="protein sequence ID" value="MDT3424988.1"/>
    <property type="molecule type" value="Genomic_DNA"/>
</dbReference>
<evidence type="ECO:0000259" key="6">
    <source>
        <dbReference type="PROSITE" id="PS52004"/>
    </source>
</evidence>
<evidence type="ECO:0000313" key="8">
    <source>
        <dbReference type="Proteomes" id="UP001248709"/>
    </source>
</evidence>
<name>A0ABU3H2E4_9BACL</name>
<keyword evidence="3 7" id="KW-0808">Transferase</keyword>
<dbReference type="CDD" id="cd00833">
    <property type="entry name" value="PKS"/>
    <property type="match status" value="1"/>
</dbReference>
<reference evidence="7 8" key="1">
    <citation type="submission" date="2023-07" db="EMBL/GenBank/DDBJ databases">
        <title>Genomic Encyclopedia of Type Strains, Phase IV (KMG-IV): sequencing the most valuable type-strain genomes for metagenomic binning, comparative biology and taxonomic classification.</title>
        <authorList>
            <person name="Goeker M."/>
        </authorList>
    </citation>
    <scope>NUCLEOTIDE SEQUENCE [LARGE SCALE GENOMIC DNA]</scope>
    <source>
        <strain evidence="7 8">T98</strain>
    </source>
</reference>
<feature type="domain" description="Carrier" evidence="5">
    <location>
        <begin position="137"/>
        <end position="211"/>
    </location>
</feature>